<reference evidence="2 3" key="1">
    <citation type="submission" date="2015-01" db="EMBL/GenBank/DDBJ databases">
        <title>Draft Genome Sequences of Four Bacillus thermoamylovorans Strains, Isolated From Food Products.</title>
        <authorList>
            <person name="Krawcyk A.O."/>
            <person name="Berendsen E.M."/>
            <person name="Eijlander R.T."/>
            <person name="de Jong A."/>
            <person name="Wells-Bennik M."/>
            <person name="Kuipers O.P."/>
        </authorList>
    </citation>
    <scope>NUCLEOTIDE SEQUENCE [LARGE SCALE GENOMIC DNA]</scope>
    <source>
        <strain evidence="2 3">B4167</strain>
    </source>
</reference>
<dbReference type="AlphaFoldDB" id="A0ABD4A5W1"/>
<dbReference type="InterPro" id="IPR012337">
    <property type="entry name" value="RNaseH-like_sf"/>
</dbReference>
<dbReference type="NCBIfam" id="NF033559">
    <property type="entry name" value="transpos_IS1634"/>
    <property type="match status" value="1"/>
</dbReference>
<protein>
    <recommendedName>
        <fullName evidence="1">Transposase IS4-like domain-containing protein</fullName>
    </recommendedName>
</protein>
<dbReference type="PANTHER" id="PTHR34614">
    <property type="match status" value="1"/>
</dbReference>
<dbReference type="InterPro" id="IPR047654">
    <property type="entry name" value="IS1634_transpos"/>
</dbReference>
<dbReference type="PANTHER" id="PTHR34614:SF2">
    <property type="entry name" value="TRANSPOSASE IS4-LIKE DOMAIN-CONTAINING PROTEIN"/>
    <property type="match status" value="1"/>
</dbReference>
<evidence type="ECO:0000259" key="1">
    <source>
        <dbReference type="Pfam" id="PF01609"/>
    </source>
</evidence>
<sequence length="556" mass="64844">MFVKITPRKKGDKTYYYAELVESYRENGKTKHKRLLYFGSVDKQTAERLKIAFSKDFDSFTNIDKVDFNQSVPYGHFYLLEAINKQIKLFDSLEASFESSDPHITVSTAIEYIKALVFQRIWQPNSKLALKEEYPYTALPHFLKIKSLDLQTLYRSLEVLEENFSKAEEHLYHSAVKHYQQNNKELFYDITSSYFEGHKCIIAKYGYSRDHRKDREQIVIGLVTTADGFPIKCNIYSGNTADKSTVTEVISDLKQRYPIEEIVFVGDRGMLTENNIETIKELNQKYVMAIPRAWTKKYLKDESIDENKMRKVKENLYAKFLSEEDGQRFLLCLNTQKREDDRNYRLQCIKSIEKELDQLNGSLGKNKHIKTRDEAMKRAGAISKRNPAGKYFIIETVDNRKAPLGFSLKYSLKTEKVASDEKLDGTFVIQTNEDQYNDEKLIKVYKNLNKVETAFRVIKQDLDIRPMFPWKEERVKGHVYVCVLALFILQAIDYIASQSSLNQSARTIIQKLARIHLLEIKLPNGKIKYSITSIDNEQKEILKAYKINKLEIPDVV</sequence>
<dbReference type="SUPFAM" id="SSF53098">
    <property type="entry name" value="Ribonuclease H-like"/>
    <property type="match status" value="1"/>
</dbReference>
<dbReference type="Pfam" id="PF01609">
    <property type="entry name" value="DDE_Tnp_1"/>
    <property type="match status" value="1"/>
</dbReference>
<dbReference type="EMBL" id="JXLU01000100">
    <property type="protein sequence ID" value="KIO72222.1"/>
    <property type="molecule type" value="Genomic_DNA"/>
</dbReference>
<dbReference type="Proteomes" id="UP000032076">
    <property type="component" value="Unassembled WGS sequence"/>
</dbReference>
<comment type="caution">
    <text evidence="2">The sequence shown here is derived from an EMBL/GenBank/DDBJ whole genome shotgun (WGS) entry which is preliminary data.</text>
</comment>
<name>A0ABD4A5W1_9BACI</name>
<dbReference type="InterPro" id="IPR002559">
    <property type="entry name" value="Transposase_11"/>
</dbReference>
<organism evidence="2 3">
    <name type="scientific">Caldibacillus thermoamylovorans</name>
    <dbReference type="NCBI Taxonomy" id="35841"/>
    <lineage>
        <taxon>Bacteria</taxon>
        <taxon>Bacillati</taxon>
        <taxon>Bacillota</taxon>
        <taxon>Bacilli</taxon>
        <taxon>Bacillales</taxon>
        <taxon>Bacillaceae</taxon>
        <taxon>Caldibacillus</taxon>
    </lineage>
</organism>
<feature type="domain" description="Transposase IS4-like" evidence="1">
    <location>
        <begin position="195"/>
        <end position="487"/>
    </location>
</feature>
<dbReference type="RefSeq" id="WP_041903012.1">
    <property type="nucleotide sequence ID" value="NZ_JXLT01000151.1"/>
</dbReference>
<evidence type="ECO:0000313" key="2">
    <source>
        <dbReference type="EMBL" id="KIO72222.1"/>
    </source>
</evidence>
<evidence type="ECO:0000313" key="3">
    <source>
        <dbReference type="Proteomes" id="UP000032076"/>
    </source>
</evidence>
<gene>
    <name evidence="2" type="ORF">B4167_0579</name>
</gene>
<proteinExistence type="predicted"/>
<accession>A0ABD4A5W1</accession>